<sequence>MLERDWITHSKTMADFVVEYYKDLFQEIAIQSADENLIDWIPKLITQQDNDMLLSIATLEEVKAMVFELDKYRAAGAEGSMEYSFNLAGTL</sequence>
<name>A0AAV3P226_LITER</name>
<organism evidence="1 2">
    <name type="scientific">Lithospermum erythrorhizon</name>
    <name type="common">Purple gromwell</name>
    <name type="synonym">Lithospermum officinale var. erythrorhizon</name>
    <dbReference type="NCBI Taxonomy" id="34254"/>
    <lineage>
        <taxon>Eukaryota</taxon>
        <taxon>Viridiplantae</taxon>
        <taxon>Streptophyta</taxon>
        <taxon>Embryophyta</taxon>
        <taxon>Tracheophyta</taxon>
        <taxon>Spermatophyta</taxon>
        <taxon>Magnoliopsida</taxon>
        <taxon>eudicotyledons</taxon>
        <taxon>Gunneridae</taxon>
        <taxon>Pentapetalae</taxon>
        <taxon>asterids</taxon>
        <taxon>lamiids</taxon>
        <taxon>Boraginales</taxon>
        <taxon>Boraginaceae</taxon>
        <taxon>Boraginoideae</taxon>
        <taxon>Lithospermeae</taxon>
        <taxon>Lithospermum</taxon>
    </lineage>
</organism>
<dbReference type="EMBL" id="BAABME010031271">
    <property type="protein sequence ID" value="GAA0145061.1"/>
    <property type="molecule type" value="Genomic_DNA"/>
</dbReference>
<protein>
    <submittedName>
        <fullName evidence="1">Uncharacterized protein</fullName>
    </submittedName>
</protein>
<accession>A0AAV3P226</accession>
<proteinExistence type="predicted"/>
<evidence type="ECO:0000313" key="1">
    <source>
        <dbReference type="EMBL" id="GAA0145061.1"/>
    </source>
</evidence>
<gene>
    <name evidence="1" type="ORF">LIER_42840</name>
</gene>
<comment type="caution">
    <text evidence="1">The sequence shown here is derived from an EMBL/GenBank/DDBJ whole genome shotgun (WGS) entry which is preliminary data.</text>
</comment>
<dbReference type="AlphaFoldDB" id="A0AAV3P226"/>
<evidence type="ECO:0000313" key="2">
    <source>
        <dbReference type="Proteomes" id="UP001454036"/>
    </source>
</evidence>
<dbReference type="Proteomes" id="UP001454036">
    <property type="component" value="Unassembled WGS sequence"/>
</dbReference>
<keyword evidence="2" id="KW-1185">Reference proteome</keyword>
<reference evidence="1 2" key="1">
    <citation type="submission" date="2024-01" db="EMBL/GenBank/DDBJ databases">
        <title>The complete chloroplast genome sequence of Lithospermum erythrorhizon: insights into the phylogenetic relationship among Boraginaceae species and the maternal lineages of purple gromwells.</title>
        <authorList>
            <person name="Okada T."/>
            <person name="Watanabe K."/>
        </authorList>
    </citation>
    <scope>NUCLEOTIDE SEQUENCE [LARGE SCALE GENOMIC DNA]</scope>
</reference>